<feature type="domain" description="PIN" evidence="1">
    <location>
        <begin position="4"/>
        <end position="117"/>
    </location>
</feature>
<dbReference type="InterPro" id="IPR052919">
    <property type="entry name" value="TA_system_RNase"/>
</dbReference>
<evidence type="ECO:0000259" key="1">
    <source>
        <dbReference type="Pfam" id="PF01850"/>
    </source>
</evidence>
<dbReference type="CDD" id="cd09872">
    <property type="entry name" value="PIN_Sll0205-like"/>
    <property type="match status" value="1"/>
</dbReference>
<accession>A0A177N1R1</accession>
<protein>
    <submittedName>
        <fullName evidence="2">Twitching motility protein PilT</fullName>
    </submittedName>
</protein>
<evidence type="ECO:0000313" key="2">
    <source>
        <dbReference type="EMBL" id="OAI11150.1"/>
    </source>
</evidence>
<dbReference type="PANTHER" id="PTHR36173:SF2">
    <property type="entry name" value="RIBONUCLEASE VAPC16"/>
    <property type="match status" value="1"/>
</dbReference>
<dbReference type="AlphaFoldDB" id="A0A177N1R1"/>
<dbReference type="EMBL" id="LUUJ01000124">
    <property type="protein sequence ID" value="OAI11150.1"/>
    <property type="molecule type" value="Genomic_DNA"/>
</dbReference>
<dbReference type="InterPro" id="IPR002716">
    <property type="entry name" value="PIN_dom"/>
</dbReference>
<proteinExistence type="predicted"/>
<dbReference type="Proteomes" id="UP000077857">
    <property type="component" value="Unassembled WGS sequence"/>
</dbReference>
<dbReference type="InterPro" id="IPR029060">
    <property type="entry name" value="PIN-like_dom_sf"/>
</dbReference>
<dbReference type="InterPro" id="IPR041705">
    <property type="entry name" value="PIN_Sll0205"/>
</dbReference>
<dbReference type="OrthoDB" id="9798990at2"/>
<dbReference type="Gene3D" id="3.40.50.1010">
    <property type="entry name" value="5'-nuclease"/>
    <property type="match status" value="1"/>
</dbReference>
<name>A0A177N1R1_9GAMM</name>
<comment type="caution">
    <text evidence="2">The sequence shown here is derived from an EMBL/GenBank/DDBJ whole genome shotgun (WGS) entry which is preliminary data.</text>
</comment>
<evidence type="ECO:0000313" key="3">
    <source>
        <dbReference type="Proteomes" id="UP000077857"/>
    </source>
</evidence>
<dbReference type="SUPFAM" id="SSF88723">
    <property type="entry name" value="PIN domain-like"/>
    <property type="match status" value="1"/>
</dbReference>
<dbReference type="Pfam" id="PF01850">
    <property type="entry name" value="PIN"/>
    <property type="match status" value="1"/>
</dbReference>
<sequence>MKALLDTHTLLWWLDGDEKLSPIAKEWIAEPSHVILVSAASAWEIATKVRIGKLPGAEAVVDSYPDCLKEQGFTPLAITTDHALRAGCLPGPHRDPFDRMLIAQAQAENIALISNEVLFDSYGVRRIW</sequence>
<gene>
    <name evidence="2" type="ORF">A1507_20870</name>
</gene>
<organism evidence="2 3">
    <name type="scientific">Methylomonas koyamae</name>
    <dbReference type="NCBI Taxonomy" id="702114"/>
    <lineage>
        <taxon>Bacteria</taxon>
        <taxon>Pseudomonadati</taxon>
        <taxon>Pseudomonadota</taxon>
        <taxon>Gammaproteobacteria</taxon>
        <taxon>Methylococcales</taxon>
        <taxon>Methylococcaceae</taxon>
        <taxon>Methylomonas</taxon>
    </lineage>
</organism>
<reference evidence="2 3" key="1">
    <citation type="submission" date="2016-03" db="EMBL/GenBank/DDBJ databases">
        <authorList>
            <person name="Ploux O."/>
        </authorList>
    </citation>
    <scope>NUCLEOTIDE SEQUENCE [LARGE SCALE GENOMIC DNA]</scope>
    <source>
        <strain evidence="2 3">R-45378</strain>
    </source>
</reference>
<dbReference type="PANTHER" id="PTHR36173">
    <property type="entry name" value="RIBONUCLEASE VAPC16-RELATED"/>
    <property type="match status" value="1"/>
</dbReference>
<dbReference type="RefSeq" id="WP_064042459.1">
    <property type="nucleotide sequence ID" value="NZ_LUUJ01000124.1"/>
</dbReference>